<dbReference type="EMBL" id="BAAAXF010000081">
    <property type="protein sequence ID" value="GAA3504584.1"/>
    <property type="molecule type" value="Genomic_DNA"/>
</dbReference>
<keyword evidence="2" id="KW-0812">Transmembrane</keyword>
<accession>A0ABP6UAU7</accession>
<sequence length="197" mass="21995">MRTRVLSRRRRGPLCRRSDVVEAWTAVAVAVLLCLTVPSAGVLTTRWAYEDARAAADQQRAERHRVRAEVLERPSRARPPSEAESGSERRRASRAAVRWADPDEGTRTALVRVPAHARPGDPVHVWLDSRGREVLPPVDDASVWQYGVGMGTLAGGSTAAVLLLAHRAVRRVALRRRLGEWERDWARTGPLWTHRGV</sequence>
<dbReference type="InterPro" id="IPR039708">
    <property type="entry name" value="MT1774/Rv1733c-like"/>
</dbReference>
<name>A0ABP6UAU7_9ACTN</name>
<evidence type="ECO:0008006" key="5">
    <source>
        <dbReference type="Google" id="ProtNLM"/>
    </source>
</evidence>
<reference evidence="4" key="1">
    <citation type="journal article" date="2019" name="Int. J. Syst. Evol. Microbiol.">
        <title>The Global Catalogue of Microorganisms (GCM) 10K type strain sequencing project: providing services to taxonomists for standard genome sequencing and annotation.</title>
        <authorList>
            <consortium name="The Broad Institute Genomics Platform"/>
            <consortium name="The Broad Institute Genome Sequencing Center for Infectious Disease"/>
            <person name="Wu L."/>
            <person name="Ma J."/>
        </authorList>
    </citation>
    <scope>NUCLEOTIDE SEQUENCE [LARGE SCALE GENOMIC DNA]</scope>
    <source>
        <strain evidence="4">JCM 4816</strain>
    </source>
</reference>
<feature type="compositionally biased region" description="Basic and acidic residues" evidence="1">
    <location>
        <begin position="67"/>
        <end position="90"/>
    </location>
</feature>
<keyword evidence="2" id="KW-1133">Transmembrane helix</keyword>
<feature type="transmembrane region" description="Helical" evidence="2">
    <location>
        <begin position="143"/>
        <end position="165"/>
    </location>
</feature>
<protein>
    <recommendedName>
        <fullName evidence="5">Integral membrane protein</fullName>
    </recommendedName>
</protein>
<keyword evidence="2" id="KW-0472">Membrane</keyword>
<gene>
    <name evidence="3" type="ORF">GCM10019016_116970</name>
</gene>
<keyword evidence="4" id="KW-1185">Reference proteome</keyword>
<dbReference type="PANTHER" id="PTHR42305:SF1">
    <property type="entry name" value="MEMBRANE PROTEIN RV1733C-RELATED"/>
    <property type="match status" value="1"/>
</dbReference>
<evidence type="ECO:0000256" key="2">
    <source>
        <dbReference type="SAM" id="Phobius"/>
    </source>
</evidence>
<evidence type="ECO:0000313" key="3">
    <source>
        <dbReference type="EMBL" id="GAA3504584.1"/>
    </source>
</evidence>
<comment type="caution">
    <text evidence="3">The sequence shown here is derived from an EMBL/GenBank/DDBJ whole genome shotgun (WGS) entry which is preliminary data.</text>
</comment>
<feature type="transmembrane region" description="Helical" evidence="2">
    <location>
        <begin position="21"/>
        <end position="43"/>
    </location>
</feature>
<dbReference type="PANTHER" id="PTHR42305">
    <property type="entry name" value="MEMBRANE PROTEIN RV1733C-RELATED"/>
    <property type="match status" value="1"/>
</dbReference>
<dbReference type="RefSeq" id="WP_193459377.1">
    <property type="nucleotide sequence ID" value="NZ_BAAAXF010000081.1"/>
</dbReference>
<dbReference type="Proteomes" id="UP001501455">
    <property type="component" value="Unassembled WGS sequence"/>
</dbReference>
<evidence type="ECO:0000256" key="1">
    <source>
        <dbReference type="SAM" id="MobiDB-lite"/>
    </source>
</evidence>
<evidence type="ECO:0000313" key="4">
    <source>
        <dbReference type="Proteomes" id="UP001501455"/>
    </source>
</evidence>
<dbReference type="GeneID" id="97389385"/>
<feature type="region of interest" description="Disordered" evidence="1">
    <location>
        <begin position="58"/>
        <end position="98"/>
    </location>
</feature>
<organism evidence="3 4">
    <name type="scientific">Streptomyces prasinosporus</name>
    <dbReference type="NCBI Taxonomy" id="68256"/>
    <lineage>
        <taxon>Bacteria</taxon>
        <taxon>Bacillati</taxon>
        <taxon>Actinomycetota</taxon>
        <taxon>Actinomycetes</taxon>
        <taxon>Kitasatosporales</taxon>
        <taxon>Streptomycetaceae</taxon>
        <taxon>Streptomyces</taxon>
        <taxon>Streptomyces albogriseolus group</taxon>
    </lineage>
</organism>
<proteinExistence type="predicted"/>